<feature type="domain" description="EMC2 TPR-like" evidence="5">
    <location>
        <begin position="116"/>
        <end position="200"/>
    </location>
</feature>
<dbReference type="SUPFAM" id="SSF48452">
    <property type="entry name" value="TPR-like"/>
    <property type="match status" value="1"/>
</dbReference>
<dbReference type="Pfam" id="PF22890">
    <property type="entry name" value="TPR_EMC2"/>
    <property type="match status" value="1"/>
</dbReference>
<proteinExistence type="inferred from homology"/>
<comment type="subunit">
    <text evidence="4">Component of the ER membrane protein complex (EMC).</text>
</comment>
<reference evidence="6" key="1">
    <citation type="journal article" date="2020" name="Stud. Mycol.">
        <title>101 Dothideomycetes genomes: a test case for predicting lifestyles and emergence of pathogens.</title>
        <authorList>
            <person name="Haridas S."/>
            <person name="Albert R."/>
            <person name="Binder M."/>
            <person name="Bloem J."/>
            <person name="Labutti K."/>
            <person name="Salamov A."/>
            <person name="Andreopoulos B."/>
            <person name="Baker S."/>
            <person name="Barry K."/>
            <person name="Bills G."/>
            <person name="Bluhm B."/>
            <person name="Cannon C."/>
            <person name="Castanera R."/>
            <person name="Culley D."/>
            <person name="Daum C."/>
            <person name="Ezra D."/>
            <person name="Gonzalez J."/>
            <person name="Henrissat B."/>
            <person name="Kuo A."/>
            <person name="Liang C."/>
            <person name="Lipzen A."/>
            <person name="Lutzoni F."/>
            <person name="Magnuson J."/>
            <person name="Mondo S."/>
            <person name="Nolan M."/>
            <person name="Ohm R."/>
            <person name="Pangilinan J."/>
            <person name="Park H.-J."/>
            <person name="Ramirez L."/>
            <person name="Alfaro M."/>
            <person name="Sun H."/>
            <person name="Tritt A."/>
            <person name="Yoshinaga Y."/>
            <person name="Zwiers L.-H."/>
            <person name="Turgeon B."/>
            <person name="Goodwin S."/>
            <person name="Spatafora J."/>
            <person name="Crous P."/>
            <person name="Grigoriev I."/>
        </authorList>
    </citation>
    <scope>NUCLEOTIDE SEQUENCE</scope>
    <source>
        <strain evidence="6">CBS 115976</strain>
    </source>
</reference>
<keyword evidence="7" id="KW-1185">Reference proteome</keyword>
<keyword evidence="2 3" id="KW-0802">TPR repeat</keyword>
<dbReference type="OrthoDB" id="124397at2759"/>
<dbReference type="InterPro" id="IPR055217">
    <property type="entry name" value="TPR_EMC2"/>
</dbReference>
<organism evidence="6 7">
    <name type="scientific">Microthyrium microscopicum</name>
    <dbReference type="NCBI Taxonomy" id="703497"/>
    <lineage>
        <taxon>Eukaryota</taxon>
        <taxon>Fungi</taxon>
        <taxon>Dikarya</taxon>
        <taxon>Ascomycota</taxon>
        <taxon>Pezizomycotina</taxon>
        <taxon>Dothideomycetes</taxon>
        <taxon>Dothideomycetes incertae sedis</taxon>
        <taxon>Microthyriales</taxon>
        <taxon>Microthyriaceae</taxon>
        <taxon>Microthyrium</taxon>
    </lineage>
</organism>
<comment type="similarity">
    <text evidence="4">Belongs to the EMC2 family.</text>
</comment>
<protein>
    <recommendedName>
        <fullName evidence="4">ER membrane protein complex subunit 2</fullName>
    </recommendedName>
</protein>
<comment type="subcellular location">
    <subcellularLocation>
        <location evidence="4">Endoplasmic reticulum membrane</location>
        <topology evidence="4">Peripheral membrane protein</topology>
        <orientation evidence="4">Cytoplasmic side</orientation>
    </subcellularLocation>
</comment>
<dbReference type="InterPro" id="IPR011990">
    <property type="entry name" value="TPR-like_helical_dom_sf"/>
</dbReference>
<dbReference type="EMBL" id="MU004233">
    <property type="protein sequence ID" value="KAF2671413.1"/>
    <property type="molecule type" value="Genomic_DNA"/>
</dbReference>
<keyword evidence="4" id="KW-0472">Membrane</keyword>
<dbReference type="InterPro" id="IPR039856">
    <property type="entry name" value="EMC2-like"/>
</dbReference>
<accession>A0A6A6UIW3</accession>
<evidence type="ECO:0000256" key="3">
    <source>
        <dbReference type="PROSITE-ProRule" id="PRU00339"/>
    </source>
</evidence>
<dbReference type="AlphaFoldDB" id="A0A6A6UIW3"/>
<evidence type="ECO:0000259" key="5">
    <source>
        <dbReference type="Pfam" id="PF22890"/>
    </source>
</evidence>
<dbReference type="PROSITE" id="PS50005">
    <property type="entry name" value="TPR"/>
    <property type="match status" value="1"/>
</dbReference>
<dbReference type="GO" id="GO:0072546">
    <property type="term" value="C:EMC complex"/>
    <property type="evidence" value="ECO:0007669"/>
    <property type="project" value="UniProtKB-UniRule"/>
</dbReference>
<feature type="repeat" description="TPR" evidence="3">
    <location>
        <begin position="158"/>
        <end position="191"/>
    </location>
</feature>
<comment type="function">
    <text evidence="4">Part of the endoplasmic reticulum membrane protein complex (EMC) that enables the energy-independent insertion into endoplasmic reticulum membranes of newly synthesized membrane proteins.</text>
</comment>
<evidence type="ECO:0000313" key="7">
    <source>
        <dbReference type="Proteomes" id="UP000799302"/>
    </source>
</evidence>
<dbReference type="Proteomes" id="UP000799302">
    <property type="component" value="Unassembled WGS sequence"/>
</dbReference>
<gene>
    <name evidence="6" type="ORF">BT63DRAFT_432387</name>
</gene>
<name>A0A6A6UIW3_9PEZI</name>
<evidence type="ECO:0000256" key="1">
    <source>
        <dbReference type="ARBA" id="ARBA00022737"/>
    </source>
</evidence>
<evidence type="ECO:0000313" key="6">
    <source>
        <dbReference type="EMBL" id="KAF2671413.1"/>
    </source>
</evidence>
<dbReference type="InterPro" id="IPR019734">
    <property type="entry name" value="TPR_rpt"/>
</dbReference>
<evidence type="ECO:0000256" key="2">
    <source>
        <dbReference type="ARBA" id="ARBA00022803"/>
    </source>
</evidence>
<keyword evidence="4" id="KW-0256">Endoplasmic reticulum</keyword>
<keyword evidence="1" id="KW-0677">Repeat</keyword>
<dbReference type="Gene3D" id="1.25.40.10">
    <property type="entry name" value="Tetratricopeptide repeat domain"/>
    <property type="match status" value="1"/>
</dbReference>
<evidence type="ECO:0000256" key="4">
    <source>
        <dbReference type="RuleBase" id="RU367091"/>
    </source>
</evidence>
<dbReference type="PANTHER" id="PTHR12760">
    <property type="entry name" value="TETRATRICOPEPTIDE REPEAT PROTEIN"/>
    <property type="match status" value="1"/>
</dbReference>
<sequence length="328" mass="36593">MSVDLAHPPPNTTPETAVHISQLAPKYIKRATSSLPWPLSVFSRDDPPEVWAAYETLFLECLRTGDDRSARAILDRLLARFGDKNERVMGYQCMLEEALASNDKDLESVLKIANEILGSDEANVPVQKRRVAVLKSLNRIPEAIKRLTELLDMSPTDAESWAELSDLYLSQGMSDQAIFCLEELLIVQPNAWNMHAKIGEILYASVDSSTTNALELARIYSESMRRFLRSIELCENYLRGYYGLHLTAQKLVKLIPDASKASTKDDAYNDVALPTEGTVQALNEMAVDKLGEIVRKGSAKEQGWDGYDTAELQAARELLDQGTAKVDR</sequence>